<comment type="catalytic activity">
    <reaction evidence="13">
        <text>a 1,2-diacyl-sn-glycerol + H2O = a 2-acylglycerol + a fatty acid + H(+)</text>
        <dbReference type="Rhea" id="RHEA:33275"/>
        <dbReference type="ChEBI" id="CHEBI:15377"/>
        <dbReference type="ChEBI" id="CHEBI:15378"/>
        <dbReference type="ChEBI" id="CHEBI:17389"/>
        <dbReference type="ChEBI" id="CHEBI:17815"/>
        <dbReference type="ChEBI" id="CHEBI:28868"/>
        <dbReference type="EC" id="3.1.1.116"/>
    </reaction>
    <physiologicalReaction direction="left-to-right" evidence="13">
        <dbReference type="Rhea" id="RHEA:33276"/>
    </physiologicalReaction>
</comment>
<keyword evidence="12 16" id="KW-0472">Membrane</keyword>
<evidence type="ECO:0000256" key="16">
    <source>
        <dbReference type="SAM" id="Phobius"/>
    </source>
</evidence>
<proteinExistence type="predicted"/>
<evidence type="ECO:0000256" key="13">
    <source>
        <dbReference type="ARBA" id="ARBA00024531"/>
    </source>
</evidence>
<sequence>MPRMELMGRHYHIASDAVTVPAFCMAVGRLVWSAVVLGLFLHLQYLLQSCSRPGIVDTFVGLSITLFLATVLVELAIVAVSQRGSIVHTQARKAVGPLVALHTCLGGVQLVVALVGLVILSNPKALVMCDTISLQNRVDLIVALIVISQLADVSMKACCCATLVGEPVGEEAEQAVHHFEQHESLASYSAAEDRWRGRCSFLCTCLRYTTCHLFSSAAGASGPEGGDIGDMEVVARVMADIFHSEGFLDVLPSDILAGFVLLRHVQKAQEHEMVSRRGTELLEAEERVLREQLEEGGSAAAAAADVASSTSDSKGMGASGTSTVTPGVHPRVRFQCGHYLVKHALSRDDPGDRQVLEEGTHFEAYALAMYSWMMFTYAKTPCVAIPALSARRLLRMPKGPRSRVHGDLGAVLGDNWLRGHEAGLWEWLNGREGCELAYATFINTLYERPYGIFVDHKWQCVVVAIRGTLSLEDLLNDAHAEPGPLDAMGKAWGFPGDGEHGHVGMANAADCIAKDLCKHRILQRLIQRDHGDSPPAGPHTPLTKSSKGYGLRIVGHSLGAGAAVFLSLMLRRDFPDLRCLAYCTPGGLLTPGLAEYTKAFTLTFVLGRDLVPRLTLDAVRGLRDDILRLLARCRANKNTVLRSMMEKDSRAAVDRLLYSSQDVPPSDFLTQLQAYEEQMRRVDRRMVQVRLIPAGRIVHLVKSHRVERERCGGLLGRWYKQCYTPVWALPEDLSEIYVSSTMALEHFPHILLYNMQDVCEEWGIPVS</sequence>
<gene>
    <name evidence="18" type="ORF">NSK_007689</name>
</gene>
<evidence type="ECO:0000256" key="9">
    <source>
        <dbReference type="ARBA" id="ARBA00022963"/>
    </source>
</evidence>
<protein>
    <recommendedName>
        <fullName evidence="14">sn-1-specific diacylglycerol lipase</fullName>
        <ecNumber evidence="14">3.1.1.116</ecNumber>
    </recommendedName>
</protein>
<evidence type="ECO:0000313" key="19">
    <source>
        <dbReference type="Proteomes" id="UP000355283"/>
    </source>
</evidence>
<dbReference type="GO" id="GO:0016042">
    <property type="term" value="P:lipid catabolic process"/>
    <property type="evidence" value="ECO:0007669"/>
    <property type="project" value="UniProtKB-KW"/>
</dbReference>
<evidence type="ECO:0000256" key="5">
    <source>
        <dbReference type="ARBA" id="ARBA00022692"/>
    </source>
</evidence>
<feature type="transmembrane region" description="Helical" evidence="16">
    <location>
        <begin position="55"/>
        <end position="79"/>
    </location>
</feature>
<dbReference type="GO" id="GO:0046872">
    <property type="term" value="F:metal ion binding"/>
    <property type="evidence" value="ECO:0007669"/>
    <property type="project" value="UniProtKB-KW"/>
</dbReference>
<evidence type="ECO:0000256" key="12">
    <source>
        <dbReference type="ARBA" id="ARBA00023136"/>
    </source>
</evidence>
<comment type="caution">
    <text evidence="18">The sequence shown here is derived from an EMBL/GenBank/DDBJ whole genome shotgun (WGS) entry which is preliminary data.</text>
</comment>
<feature type="region of interest" description="Disordered" evidence="15">
    <location>
        <begin position="300"/>
        <end position="324"/>
    </location>
</feature>
<dbReference type="Pfam" id="PF01764">
    <property type="entry name" value="Lipase_3"/>
    <property type="match status" value="1"/>
</dbReference>
<organism evidence="18 19">
    <name type="scientific">Nannochloropsis salina CCMP1776</name>
    <dbReference type="NCBI Taxonomy" id="1027361"/>
    <lineage>
        <taxon>Eukaryota</taxon>
        <taxon>Sar</taxon>
        <taxon>Stramenopiles</taxon>
        <taxon>Ochrophyta</taxon>
        <taxon>Eustigmatophyceae</taxon>
        <taxon>Eustigmatales</taxon>
        <taxon>Monodopsidaceae</taxon>
        <taxon>Microchloropsis</taxon>
        <taxon>Microchloropsis salina</taxon>
    </lineage>
</organism>
<evidence type="ECO:0000256" key="6">
    <source>
        <dbReference type="ARBA" id="ARBA00022723"/>
    </source>
</evidence>
<dbReference type="InterPro" id="IPR029058">
    <property type="entry name" value="AB_hydrolase_fold"/>
</dbReference>
<feature type="transmembrane region" description="Helical" evidence="16">
    <location>
        <begin position="20"/>
        <end position="43"/>
    </location>
</feature>
<keyword evidence="3" id="KW-1003">Cell membrane</keyword>
<comment type="cofactor">
    <cofactor evidence="1">
        <name>Ca(2+)</name>
        <dbReference type="ChEBI" id="CHEBI:29108"/>
    </cofactor>
</comment>
<dbReference type="OrthoDB" id="438440at2759"/>
<accession>A0A4D9CQJ2</accession>
<keyword evidence="9" id="KW-0442">Lipid degradation</keyword>
<keyword evidence="6" id="KW-0479">Metal-binding</keyword>
<evidence type="ECO:0000256" key="14">
    <source>
        <dbReference type="ARBA" id="ARBA00026104"/>
    </source>
</evidence>
<evidence type="ECO:0000256" key="2">
    <source>
        <dbReference type="ARBA" id="ARBA00004651"/>
    </source>
</evidence>
<keyword evidence="11" id="KW-0443">Lipid metabolism</keyword>
<evidence type="ECO:0000256" key="7">
    <source>
        <dbReference type="ARBA" id="ARBA00022801"/>
    </source>
</evidence>
<feature type="domain" description="Fungal lipase-type" evidence="17">
    <location>
        <begin position="462"/>
        <end position="616"/>
    </location>
</feature>
<keyword evidence="19" id="KW-1185">Reference proteome</keyword>
<feature type="transmembrane region" description="Helical" evidence="16">
    <location>
        <begin position="99"/>
        <end position="120"/>
    </location>
</feature>
<keyword evidence="10 16" id="KW-1133">Transmembrane helix</keyword>
<comment type="subcellular location">
    <subcellularLocation>
        <location evidence="2">Cell membrane</location>
        <topology evidence="2">Multi-pass membrane protein</topology>
    </subcellularLocation>
</comment>
<dbReference type="SUPFAM" id="SSF53474">
    <property type="entry name" value="alpha/beta-Hydrolases"/>
    <property type="match status" value="1"/>
</dbReference>
<dbReference type="Proteomes" id="UP000355283">
    <property type="component" value="Unassembled WGS sequence"/>
</dbReference>
<evidence type="ECO:0000256" key="4">
    <source>
        <dbReference type="ARBA" id="ARBA00022553"/>
    </source>
</evidence>
<keyword evidence="5 16" id="KW-0812">Transmembrane</keyword>
<keyword evidence="4" id="KW-0597">Phosphoprotein</keyword>
<dbReference type="GO" id="GO:0016298">
    <property type="term" value="F:lipase activity"/>
    <property type="evidence" value="ECO:0007669"/>
    <property type="project" value="TreeGrafter"/>
</dbReference>
<dbReference type="EMBL" id="SDOX01000145">
    <property type="protein sequence ID" value="TFJ81046.1"/>
    <property type="molecule type" value="Genomic_DNA"/>
</dbReference>
<keyword evidence="8" id="KW-0106">Calcium</keyword>
<evidence type="ECO:0000256" key="8">
    <source>
        <dbReference type="ARBA" id="ARBA00022837"/>
    </source>
</evidence>
<evidence type="ECO:0000256" key="10">
    <source>
        <dbReference type="ARBA" id="ARBA00022989"/>
    </source>
</evidence>
<dbReference type="Gene3D" id="3.40.50.1820">
    <property type="entry name" value="alpha/beta hydrolase"/>
    <property type="match status" value="1"/>
</dbReference>
<feature type="compositionally biased region" description="Low complexity" evidence="15">
    <location>
        <begin position="300"/>
        <end position="313"/>
    </location>
</feature>
<evidence type="ECO:0000256" key="1">
    <source>
        <dbReference type="ARBA" id="ARBA00001913"/>
    </source>
</evidence>
<dbReference type="GO" id="GO:0005886">
    <property type="term" value="C:plasma membrane"/>
    <property type="evidence" value="ECO:0007669"/>
    <property type="project" value="UniProtKB-SubCell"/>
</dbReference>
<dbReference type="PANTHER" id="PTHR45792">
    <property type="entry name" value="DIACYLGLYCEROL LIPASE HOMOLOG-RELATED"/>
    <property type="match status" value="1"/>
</dbReference>
<dbReference type="CDD" id="cd00519">
    <property type="entry name" value="Lipase_3"/>
    <property type="match status" value="1"/>
</dbReference>
<name>A0A4D9CQJ2_9STRA</name>
<dbReference type="EC" id="3.1.1.116" evidence="14"/>
<evidence type="ECO:0000256" key="15">
    <source>
        <dbReference type="SAM" id="MobiDB-lite"/>
    </source>
</evidence>
<evidence type="ECO:0000256" key="11">
    <source>
        <dbReference type="ARBA" id="ARBA00023098"/>
    </source>
</evidence>
<evidence type="ECO:0000256" key="3">
    <source>
        <dbReference type="ARBA" id="ARBA00022475"/>
    </source>
</evidence>
<reference evidence="18 19" key="1">
    <citation type="submission" date="2019-01" db="EMBL/GenBank/DDBJ databases">
        <title>Nuclear Genome Assembly of the Microalgal Biofuel strain Nannochloropsis salina CCMP1776.</title>
        <authorList>
            <person name="Hovde B."/>
        </authorList>
    </citation>
    <scope>NUCLEOTIDE SEQUENCE [LARGE SCALE GENOMIC DNA]</scope>
    <source>
        <strain evidence="18 19">CCMP1776</strain>
    </source>
</reference>
<dbReference type="AlphaFoldDB" id="A0A4D9CQJ2"/>
<evidence type="ECO:0000259" key="17">
    <source>
        <dbReference type="Pfam" id="PF01764"/>
    </source>
</evidence>
<keyword evidence="7" id="KW-0378">Hydrolase</keyword>
<evidence type="ECO:0000313" key="18">
    <source>
        <dbReference type="EMBL" id="TFJ81046.1"/>
    </source>
</evidence>
<dbReference type="InterPro" id="IPR052214">
    <property type="entry name" value="DAG_Lipase-Related"/>
</dbReference>
<dbReference type="PANTHER" id="PTHR45792:SF8">
    <property type="entry name" value="DIACYLGLYCEROL LIPASE-ALPHA"/>
    <property type="match status" value="1"/>
</dbReference>
<dbReference type="InterPro" id="IPR002921">
    <property type="entry name" value="Fungal_lipase-type"/>
</dbReference>